<dbReference type="EMBL" id="JAFBMS010000166">
    <property type="protein sequence ID" value="KAG9334030.1"/>
    <property type="molecule type" value="Genomic_DNA"/>
</dbReference>
<accession>A0A8T2N3M9</accession>
<dbReference type="AlphaFoldDB" id="A0A8T2N3M9"/>
<organism evidence="1 2">
    <name type="scientific">Albula glossodonta</name>
    <name type="common">roundjaw bonefish</name>
    <dbReference type="NCBI Taxonomy" id="121402"/>
    <lineage>
        <taxon>Eukaryota</taxon>
        <taxon>Metazoa</taxon>
        <taxon>Chordata</taxon>
        <taxon>Craniata</taxon>
        <taxon>Vertebrata</taxon>
        <taxon>Euteleostomi</taxon>
        <taxon>Actinopterygii</taxon>
        <taxon>Neopterygii</taxon>
        <taxon>Teleostei</taxon>
        <taxon>Albuliformes</taxon>
        <taxon>Albulidae</taxon>
        <taxon>Albula</taxon>
    </lineage>
</organism>
<sequence>MPLASRQRRYTTMGLNPPFALRVILTHHRKGNGIHFTLGTKLSLGTRWDIYRLLRLHLGSAILVKSDIAPSCIPTAFRRDAHQHCPPPFLVILSLTLPSLSCHSNLFLPLFVCPAWGRTELDPLLFCF</sequence>
<evidence type="ECO:0000313" key="2">
    <source>
        <dbReference type="Proteomes" id="UP000824540"/>
    </source>
</evidence>
<reference evidence="1" key="1">
    <citation type="thesis" date="2021" institute="BYU ScholarsArchive" country="Provo, UT, USA">
        <title>Applications of and Algorithms for Genome Assembly and Genomic Analyses with an Emphasis on Marine Teleosts.</title>
        <authorList>
            <person name="Pickett B.D."/>
        </authorList>
    </citation>
    <scope>NUCLEOTIDE SEQUENCE</scope>
    <source>
        <strain evidence="1">HI-2016</strain>
    </source>
</reference>
<proteinExistence type="predicted"/>
<gene>
    <name evidence="1" type="ORF">JZ751_009262</name>
</gene>
<protein>
    <submittedName>
        <fullName evidence="1">Uncharacterized protein</fullName>
    </submittedName>
</protein>
<keyword evidence="2" id="KW-1185">Reference proteome</keyword>
<comment type="caution">
    <text evidence="1">The sequence shown here is derived from an EMBL/GenBank/DDBJ whole genome shotgun (WGS) entry which is preliminary data.</text>
</comment>
<name>A0A8T2N3M9_9TELE</name>
<dbReference type="Proteomes" id="UP000824540">
    <property type="component" value="Unassembled WGS sequence"/>
</dbReference>
<evidence type="ECO:0000313" key="1">
    <source>
        <dbReference type="EMBL" id="KAG9334030.1"/>
    </source>
</evidence>